<evidence type="ECO:0000256" key="6">
    <source>
        <dbReference type="ARBA" id="ARBA00023170"/>
    </source>
</evidence>
<organism evidence="8 9">
    <name type="scientific">Trifolium medium</name>
    <dbReference type="NCBI Taxonomy" id="97028"/>
    <lineage>
        <taxon>Eukaryota</taxon>
        <taxon>Viridiplantae</taxon>
        <taxon>Streptophyta</taxon>
        <taxon>Embryophyta</taxon>
        <taxon>Tracheophyta</taxon>
        <taxon>Spermatophyta</taxon>
        <taxon>Magnoliopsida</taxon>
        <taxon>eudicotyledons</taxon>
        <taxon>Gunneridae</taxon>
        <taxon>Pentapetalae</taxon>
        <taxon>rosids</taxon>
        <taxon>fabids</taxon>
        <taxon>Fabales</taxon>
        <taxon>Fabaceae</taxon>
        <taxon>Papilionoideae</taxon>
        <taxon>50 kb inversion clade</taxon>
        <taxon>NPAAA clade</taxon>
        <taxon>Hologalegina</taxon>
        <taxon>IRL clade</taxon>
        <taxon>Trifolieae</taxon>
        <taxon>Trifolium</taxon>
    </lineage>
</organism>
<dbReference type="GO" id="GO:0016020">
    <property type="term" value="C:membrane"/>
    <property type="evidence" value="ECO:0007669"/>
    <property type="project" value="UniProtKB-SubCell"/>
</dbReference>
<evidence type="ECO:0000313" key="8">
    <source>
        <dbReference type="EMBL" id="MCI31591.1"/>
    </source>
</evidence>
<dbReference type="PANTHER" id="PTHR48063:SF52">
    <property type="entry name" value="LRR RECEPTOR-LIKE KINASE FAMILY PROTEIN"/>
    <property type="match status" value="1"/>
</dbReference>
<feature type="non-terminal residue" evidence="8">
    <location>
        <position position="110"/>
    </location>
</feature>
<dbReference type="InterPro" id="IPR046956">
    <property type="entry name" value="RLP23-like"/>
</dbReference>
<evidence type="ECO:0000256" key="5">
    <source>
        <dbReference type="ARBA" id="ARBA00023136"/>
    </source>
</evidence>
<keyword evidence="2" id="KW-0812">Transmembrane</keyword>
<proteinExistence type="predicted"/>
<keyword evidence="5" id="KW-0472">Membrane</keyword>
<evidence type="ECO:0000256" key="1">
    <source>
        <dbReference type="ARBA" id="ARBA00004479"/>
    </source>
</evidence>
<keyword evidence="4" id="KW-1133">Transmembrane helix</keyword>
<dbReference type="AlphaFoldDB" id="A0A392R4R9"/>
<name>A0A392R4R9_9FABA</name>
<keyword evidence="8" id="KW-0418">Kinase</keyword>
<dbReference type="InterPro" id="IPR032675">
    <property type="entry name" value="LRR_dom_sf"/>
</dbReference>
<reference evidence="8 9" key="1">
    <citation type="journal article" date="2018" name="Front. Plant Sci.">
        <title>Red Clover (Trifolium pratense) and Zigzag Clover (T. medium) - A Picture of Genomic Similarities and Differences.</title>
        <authorList>
            <person name="Dluhosova J."/>
            <person name="Istvanek J."/>
            <person name="Nedelnik J."/>
            <person name="Repkova J."/>
        </authorList>
    </citation>
    <scope>NUCLEOTIDE SEQUENCE [LARGE SCALE GENOMIC DNA]</scope>
    <source>
        <strain evidence="9">cv. 10/8</strain>
        <tissue evidence="8">Leaf</tissue>
    </source>
</reference>
<dbReference type="InterPro" id="IPR001611">
    <property type="entry name" value="Leu-rich_rpt"/>
</dbReference>
<dbReference type="PANTHER" id="PTHR48063">
    <property type="entry name" value="LRR RECEPTOR-LIKE KINASE"/>
    <property type="match status" value="1"/>
</dbReference>
<dbReference type="Gene3D" id="3.80.10.10">
    <property type="entry name" value="Ribonuclease Inhibitor"/>
    <property type="match status" value="1"/>
</dbReference>
<dbReference type="Pfam" id="PF00560">
    <property type="entry name" value="LRR_1"/>
    <property type="match status" value="2"/>
</dbReference>
<dbReference type="PROSITE" id="PS51450">
    <property type="entry name" value="LRR"/>
    <property type="match status" value="1"/>
</dbReference>
<evidence type="ECO:0000256" key="2">
    <source>
        <dbReference type="ARBA" id="ARBA00022692"/>
    </source>
</evidence>
<sequence length="110" mass="11879">MKNLESLDLSNNKLSGEIPNNITLLTFLGYLNISYNNFHGKIPIGTQLQSLDASSFIGNPNLCGVPLDNCTRVDEYPKTATPSIEIEDGDSIKESLFLGMGVGFAVGLWG</sequence>
<evidence type="ECO:0000256" key="4">
    <source>
        <dbReference type="ARBA" id="ARBA00022989"/>
    </source>
</evidence>
<dbReference type="GO" id="GO:0016301">
    <property type="term" value="F:kinase activity"/>
    <property type="evidence" value="ECO:0007669"/>
    <property type="project" value="UniProtKB-KW"/>
</dbReference>
<accession>A0A392R4R9</accession>
<dbReference type="PRINTS" id="PR00019">
    <property type="entry name" value="LEURICHRPT"/>
</dbReference>
<comment type="caution">
    <text evidence="8">The sequence shown here is derived from an EMBL/GenBank/DDBJ whole genome shotgun (WGS) entry which is preliminary data.</text>
</comment>
<keyword evidence="8" id="KW-0808">Transferase</keyword>
<dbReference type="SUPFAM" id="SSF52058">
    <property type="entry name" value="L domain-like"/>
    <property type="match status" value="1"/>
</dbReference>
<keyword evidence="6 8" id="KW-0675">Receptor</keyword>
<comment type="subcellular location">
    <subcellularLocation>
        <location evidence="1">Membrane</location>
        <topology evidence="1">Single-pass type I membrane protein</topology>
    </subcellularLocation>
</comment>
<evidence type="ECO:0000313" key="9">
    <source>
        <dbReference type="Proteomes" id="UP000265520"/>
    </source>
</evidence>
<keyword evidence="9" id="KW-1185">Reference proteome</keyword>
<protein>
    <submittedName>
        <fullName evidence="8">Receptor-like protein kinase</fullName>
    </submittedName>
</protein>
<evidence type="ECO:0000256" key="7">
    <source>
        <dbReference type="ARBA" id="ARBA00023180"/>
    </source>
</evidence>
<evidence type="ECO:0000256" key="3">
    <source>
        <dbReference type="ARBA" id="ARBA00022729"/>
    </source>
</evidence>
<dbReference type="Proteomes" id="UP000265520">
    <property type="component" value="Unassembled WGS sequence"/>
</dbReference>
<keyword evidence="7" id="KW-0325">Glycoprotein</keyword>
<dbReference type="EMBL" id="LXQA010188319">
    <property type="protein sequence ID" value="MCI31591.1"/>
    <property type="molecule type" value="Genomic_DNA"/>
</dbReference>
<keyword evidence="3" id="KW-0732">Signal</keyword>